<dbReference type="CDD" id="cd04186">
    <property type="entry name" value="GT_2_like_c"/>
    <property type="match status" value="1"/>
</dbReference>
<evidence type="ECO:0000313" key="7">
    <source>
        <dbReference type="Proteomes" id="UP000565724"/>
    </source>
</evidence>
<feature type="domain" description="Glycosyltransferase 2-like" evidence="5">
    <location>
        <begin position="9"/>
        <end position="182"/>
    </location>
</feature>
<dbReference type="PANTHER" id="PTHR43179:SF12">
    <property type="entry name" value="GALACTOFURANOSYLTRANSFERASE GLFT2"/>
    <property type="match status" value="1"/>
</dbReference>
<dbReference type="EMBL" id="JABMCI010000055">
    <property type="protein sequence ID" value="NUU16803.1"/>
    <property type="molecule type" value="Genomic_DNA"/>
</dbReference>
<dbReference type="AlphaFoldDB" id="A0A7Y6A0A9"/>
<dbReference type="InterPro" id="IPR001173">
    <property type="entry name" value="Glyco_trans_2-like"/>
</dbReference>
<organism evidence="6 7">
    <name type="scientific">Cellulomonas humilata</name>
    <dbReference type="NCBI Taxonomy" id="144055"/>
    <lineage>
        <taxon>Bacteria</taxon>
        <taxon>Bacillati</taxon>
        <taxon>Actinomycetota</taxon>
        <taxon>Actinomycetes</taxon>
        <taxon>Micrococcales</taxon>
        <taxon>Cellulomonadaceae</taxon>
        <taxon>Cellulomonas</taxon>
    </lineage>
</organism>
<comment type="pathway">
    <text evidence="1">Cell wall biogenesis; cell wall polysaccharide biosynthesis.</text>
</comment>
<evidence type="ECO:0000313" key="6">
    <source>
        <dbReference type="EMBL" id="NUU16803.1"/>
    </source>
</evidence>
<protein>
    <submittedName>
        <fullName evidence="6">Glycosyltransferase family 2 protein</fullName>
    </submittedName>
</protein>
<keyword evidence="4 6" id="KW-0808">Transferase</keyword>
<dbReference type="SUPFAM" id="SSF53448">
    <property type="entry name" value="Nucleotide-diphospho-sugar transferases"/>
    <property type="match status" value="1"/>
</dbReference>
<dbReference type="InterPro" id="IPR029044">
    <property type="entry name" value="Nucleotide-diphossugar_trans"/>
</dbReference>
<dbReference type="Proteomes" id="UP000565724">
    <property type="component" value="Unassembled WGS sequence"/>
</dbReference>
<proteinExistence type="inferred from homology"/>
<keyword evidence="3" id="KW-0328">Glycosyltransferase</keyword>
<evidence type="ECO:0000259" key="5">
    <source>
        <dbReference type="Pfam" id="PF00535"/>
    </source>
</evidence>
<sequence length="321" mass="34207">MPPAVAARVVVVTWNGAHLLPACLDSLEAQTVRDSLDVVVVDNASQDGTAELLADRYPGVRVVRAPRNLGFAGGAALGMRGCTTEHVVLLNNDATFAPDAVEVLLAAFDGPGNERVGAATARILLTGDEPVLVNSTGNVLTAQGAGTDRDYRRPLGTESTDPDVFGFCGGAAALRREMLDDVGGFDPTLFLYYEDTDLSWRMRAAGWSVRYVPEAQAVHEHAASSGTDSPVFRYYNTRNSLLVLTRHAPAALVIRSFGRQSAGLVRAAVRRGPAGTTGARARGLAHYVGRLPRTLGERRRLWRDASVPRSTVAQYVGRGAA</sequence>
<reference evidence="6 7" key="1">
    <citation type="submission" date="2020-05" db="EMBL/GenBank/DDBJ databases">
        <title>Genome Sequencing of Type Strains.</title>
        <authorList>
            <person name="Lemaire J.F."/>
            <person name="Inderbitzin P."/>
            <person name="Gregorio O.A."/>
            <person name="Collins S.B."/>
            <person name="Wespe N."/>
            <person name="Knight-Connoni V."/>
        </authorList>
    </citation>
    <scope>NUCLEOTIDE SEQUENCE [LARGE SCALE GENOMIC DNA]</scope>
    <source>
        <strain evidence="6 7">ATCC 25174</strain>
    </source>
</reference>
<dbReference type="RefSeq" id="WP_175346686.1">
    <property type="nucleotide sequence ID" value="NZ_JABMCI010000055.1"/>
</dbReference>
<evidence type="ECO:0000256" key="2">
    <source>
        <dbReference type="ARBA" id="ARBA00006739"/>
    </source>
</evidence>
<evidence type="ECO:0000256" key="4">
    <source>
        <dbReference type="ARBA" id="ARBA00022679"/>
    </source>
</evidence>
<evidence type="ECO:0000256" key="1">
    <source>
        <dbReference type="ARBA" id="ARBA00004776"/>
    </source>
</evidence>
<keyword evidence="7" id="KW-1185">Reference proteome</keyword>
<dbReference type="PANTHER" id="PTHR43179">
    <property type="entry name" value="RHAMNOSYLTRANSFERASE WBBL"/>
    <property type="match status" value="1"/>
</dbReference>
<gene>
    <name evidence="6" type="ORF">HP550_06010</name>
</gene>
<comment type="caution">
    <text evidence="6">The sequence shown here is derived from an EMBL/GenBank/DDBJ whole genome shotgun (WGS) entry which is preliminary data.</text>
</comment>
<evidence type="ECO:0000256" key="3">
    <source>
        <dbReference type="ARBA" id="ARBA00022676"/>
    </source>
</evidence>
<comment type="similarity">
    <text evidence="2">Belongs to the glycosyltransferase 2 family.</text>
</comment>
<dbReference type="Pfam" id="PF00535">
    <property type="entry name" value="Glycos_transf_2"/>
    <property type="match status" value="1"/>
</dbReference>
<accession>A0A7Y6A0A9</accession>
<dbReference type="GO" id="GO:0016757">
    <property type="term" value="F:glycosyltransferase activity"/>
    <property type="evidence" value="ECO:0007669"/>
    <property type="project" value="UniProtKB-KW"/>
</dbReference>
<name>A0A7Y6A0A9_9CELL</name>
<dbReference type="Gene3D" id="3.90.550.10">
    <property type="entry name" value="Spore Coat Polysaccharide Biosynthesis Protein SpsA, Chain A"/>
    <property type="match status" value="1"/>
</dbReference>